<evidence type="ECO:0000256" key="1">
    <source>
        <dbReference type="SAM" id="Phobius"/>
    </source>
</evidence>
<protein>
    <submittedName>
        <fullName evidence="2">Uncharacterized protein</fullName>
    </submittedName>
</protein>
<gene>
    <name evidence="2" type="ORF">FGF04_28100</name>
</gene>
<keyword evidence="1" id="KW-0812">Transmembrane</keyword>
<feature type="transmembrane region" description="Helical" evidence="1">
    <location>
        <begin position="50"/>
        <end position="70"/>
    </location>
</feature>
<sequence length="210" mass="23462">MTQSFVRHRKTLMKITTVLTAVATLGLAPLLIQALSPTRTDWQRLSDISQIYGSLVSAIALVGVAVSLAYQAHQATTLQEETQRASHRQLVTMALNDPDLMVCWEPMSAEVTLLEAKQIGFVNLIISNWSADYRLKRFNEAQLRRRLEVHFRGEMARKHWQVGGAGWRLSAEAAGESRLLRFVSLIEESYEQAVAAGPPHPSSAYFRNSA</sequence>
<keyword evidence="1" id="KW-1133">Transmembrane helix</keyword>
<proteinExistence type="predicted"/>
<dbReference type="RefSeq" id="WP_149514128.1">
    <property type="nucleotide sequence ID" value="NZ_VDFC01000047.1"/>
</dbReference>
<dbReference type="Proteomes" id="UP000324965">
    <property type="component" value="Unassembled WGS sequence"/>
</dbReference>
<accession>A0A5B0AKU0</accession>
<name>A0A5B0AKU0_9ACTN</name>
<evidence type="ECO:0000313" key="2">
    <source>
        <dbReference type="EMBL" id="KAA0930444.1"/>
    </source>
</evidence>
<reference evidence="2 3" key="1">
    <citation type="submission" date="2019-05" db="EMBL/GenBank/DDBJ databases">
        <authorList>
            <person name="Hariharan J."/>
            <person name="Choudoir M.J."/>
            <person name="Diebold P."/>
            <person name="Panke-Buisse K."/>
            <person name="Buckley D.H."/>
        </authorList>
    </citation>
    <scope>NUCLEOTIDE SEQUENCE [LARGE SCALE GENOMIC DNA]</scope>
    <source>
        <strain evidence="2 3">SUN51</strain>
    </source>
</reference>
<evidence type="ECO:0000313" key="3">
    <source>
        <dbReference type="Proteomes" id="UP000324965"/>
    </source>
</evidence>
<dbReference type="AlphaFoldDB" id="A0A5B0AKU0"/>
<keyword evidence="3" id="KW-1185">Reference proteome</keyword>
<keyword evidence="1" id="KW-0472">Membrane</keyword>
<dbReference type="Pfam" id="PF19560">
    <property type="entry name" value="DUF6082"/>
    <property type="match status" value="1"/>
</dbReference>
<comment type="caution">
    <text evidence="2">The sequence shown here is derived from an EMBL/GenBank/DDBJ whole genome shotgun (WGS) entry which is preliminary data.</text>
</comment>
<dbReference type="InterPro" id="IPR045728">
    <property type="entry name" value="DUF6082"/>
</dbReference>
<organism evidence="2 3">
    <name type="scientific">Streptomyces apricus</name>
    <dbReference type="NCBI Taxonomy" id="1828112"/>
    <lineage>
        <taxon>Bacteria</taxon>
        <taxon>Bacillati</taxon>
        <taxon>Actinomycetota</taxon>
        <taxon>Actinomycetes</taxon>
        <taxon>Kitasatosporales</taxon>
        <taxon>Streptomycetaceae</taxon>
        <taxon>Streptomyces</taxon>
    </lineage>
</organism>
<dbReference type="EMBL" id="VDFC01000047">
    <property type="protein sequence ID" value="KAA0930444.1"/>
    <property type="molecule type" value="Genomic_DNA"/>
</dbReference>
<dbReference type="OrthoDB" id="4171124at2"/>